<accession>A0ABY1PLV1</accession>
<sequence length="163" mass="17419">MVSDHAPAYQETTGFFGKVPGAGDFVARGLSPGVRGVLDRFLTTKLGQAAHQPERWPKGGIRAAITGPSGPLLLCVVPSLDAHKRAFPVAACVALNKADQTAADAWAEAVIDPLWHEDQVEALYEALRTAPKPASSETPISVPTLWQDQTAPQDPDQAIRELF</sequence>
<evidence type="ECO:0000313" key="3">
    <source>
        <dbReference type="Proteomes" id="UP001157961"/>
    </source>
</evidence>
<dbReference type="Pfam" id="PF09867">
    <property type="entry name" value="TagF_N"/>
    <property type="match status" value="1"/>
</dbReference>
<dbReference type="Gene3D" id="3.40.1730.10">
    <property type="entry name" value="pa0076 domain"/>
    <property type="match status" value="1"/>
</dbReference>
<gene>
    <name evidence="2" type="ORF">SAMN06265373_11069</name>
</gene>
<organism evidence="2 3">
    <name type="scientific">Shimia sagamensis</name>
    <dbReference type="NCBI Taxonomy" id="1566352"/>
    <lineage>
        <taxon>Bacteria</taxon>
        <taxon>Pseudomonadati</taxon>
        <taxon>Pseudomonadota</taxon>
        <taxon>Alphaproteobacteria</taxon>
        <taxon>Rhodobacterales</taxon>
        <taxon>Roseobacteraceae</taxon>
    </lineage>
</organism>
<dbReference type="NCBIfam" id="TIGR03373">
    <property type="entry name" value="VI_minor_4"/>
    <property type="match status" value="1"/>
</dbReference>
<dbReference type="InterPro" id="IPR038225">
    <property type="entry name" value="TagF_sf"/>
</dbReference>
<dbReference type="Proteomes" id="UP001157961">
    <property type="component" value="Unassembled WGS sequence"/>
</dbReference>
<evidence type="ECO:0000256" key="1">
    <source>
        <dbReference type="SAM" id="MobiDB-lite"/>
    </source>
</evidence>
<proteinExistence type="predicted"/>
<evidence type="ECO:0000313" key="2">
    <source>
        <dbReference type="EMBL" id="SMP34730.1"/>
    </source>
</evidence>
<dbReference type="RefSeq" id="WP_283427750.1">
    <property type="nucleotide sequence ID" value="NZ_FXTY01000010.1"/>
</dbReference>
<name>A0ABY1PLV1_9RHOB</name>
<dbReference type="InterPro" id="IPR017748">
    <property type="entry name" value="TagF"/>
</dbReference>
<protein>
    <submittedName>
        <fullName evidence="2">Type VI secretion-associated protein, BMA_A0400 family</fullName>
    </submittedName>
</protein>
<reference evidence="2 3" key="1">
    <citation type="submission" date="2017-05" db="EMBL/GenBank/DDBJ databases">
        <authorList>
            <person name="Varghese N."/>
            <person name="Submissions S."/>
        </authorList>
    </citation>
    <scope>NUCLEOTIDE SEQUENCE [LARGE SCALE GENOMIC DNA]</scope>
    <source>
        <strain evidence="2 3">DSM 29734</strain>
    </source>
</reference>
<feature type="region of interest" description="Disordered" evidence="1">
    <location>
        <begin position="133"/>
        <end position="155"/>
    </location>
</feature>
<comment type="caution">
    <text evidence="2">The sequence shown here is derived from an EMBL/GenBank/DDBJ whole genome shotgun (WGS) entry which is preliminary data.</text>
</comment>
<keyword evidence="3" id="KW-1185">Reference proteome</keyword>
<dbReference type="EMBL" id="FXTY01000010">
    <property type="protein sequence ID" value="SMP34730.1"/>
    <property type="molecule type" value="Genomic_DNA"/>
</dbReference>
<feature type="compositionally biased region" description="Polar residues" evidence="1">
    <location>
        <begin position="135"/>
        <end position="146"/>
    </location>
</feature>